<feature type="transmembrane region" description="Helical" evidence="1">
    <location>
        <begin position="154"/>
        <end position="174"/>
    </location>
</feature>
<dbReference type="OrthoDB" id="271602at2157"/>
<feature type="transmembrane region" description="Helical" evidence="1">
    <location>
        <begin position="48"/>
        <end position="68"/>
    </location>
</feature>
<keyword evidence="1" id="KW-1133">Transmembrane helix</keyword>
<keyword evidence="3" id="KW-1185">Reference proteome</keyword>
<feature type="transmembrane region" description="Helical" evidence="1">
    <location>
        <begin position="130"/>
        <end position="148"/>
    </location>
</feature>
<evidence type="ECO:0000313" key="3">
    <source>
        <dbReference type="Proteomes" id="UP000011508"/>
    </source>
</evidence>
<feature type="transmembrane region" description="Helical" evidence="1">
    <location>
        <begin position="265"/>
        <end position="284"/>
    </location>
</feature>
<dbReference type="RefSeq" id="WP_007273930.1">
    <property type="nucleotide sequence ID" value="NZ_AOLM01000006.1"/>
</dbReference>
<name>M0IKY9_9EURY</name>
<organism evidence="2 3">
    <name type="scientific">Haloferax sulfurifontis ATCC BAA-897</name>
    <dbReference type="NCBI Taxonomy" id="662480"/>
    <lineage>
        <taxon>Archaea</taxon>
        <taxon>Methanobacteriati</taxon>
        <taxon>Methanobacteriota</taxon>
        <taxon>Stenosarchaea group</taxon>
        <taxon>Halobacteria</taxon>
        <taxon>Halobacteriales</taxon>
        <taxon>Haloferacaceae</taxon>
        <taxon>Haloferax</taxon>
    </lineage>
</organism>
<dbReference type="AlphaFoldDB" id="M0IKY9"/>
<gene>
    <name evidence="2" type="ORF">C441_04199</name>
</gene>
<keyword evidence="1" id="KW-0472">Membrane</keyword>
<keyword evidence="1" id="KW-0812">Transmembrane</keyword>
<reference evidence="2 3" key="1">
    <citation type="journal article" date="2014" name="PLoS Genet.">
        <title>Phylogenetically driven sequencing of extremely halophilic archaea reveals strategies for static and dynamic osmo-response.</title>
        <authorList>
            <person name="Becker E.A."/>
            <person name="Seitzer P.M."/>
            <person name="Tritt A."/>
            <person name="Larsen D."/>
            <person name="Krusor M."/>
            <person name="Yao A.I."/>
            <person name="Wu D."/>
            <person name="Madern D."/>
            <person name="Eisen J.A."/>
            <person name="Darling A.E."/>
            <person name="Facciotti M.T."/>
        </authorList>
    </citation>
    <scope>NUCLEOTIDE SEQUENCE [LARGE SCALE GENOMIC DNA]</scope>
    <source>
        <strain evidence="2 3">ATCC BAA-897</strain>
    </source>
</reference>
<accession>M0IKY9</accession>
<sequence length="370" mass="39063">MVALQTAPPQPGPAVAALLDFVLLGTIIGTIGNAVVSRLSNPVGKFRLLYAVVLFPITLLAYGVLALLGFGPALVANLPGLPSVLGSILTNIVEFSAAGLVWLASYAPTIPGVREVRDIELSTGHALVKMARYVLGLSVVVAVVIAPLQLVPSGASPLVLVISLAIMGVVFLYASPWIVPVLRSTIDATDEVADRIATLRTRAGLEVRDALVLDTDDEETASTLVRGPPGYRRLFITSTFLDAFDDETATALLAIEAGRLNSHVLEIRMSTAIAAGVALVASVTGVGPRWPILGVSLGALLVGFWLSRRGVRLADEYAAEQVGATTVAEALDRYAETHAMTPTRRRVPNPLSVNVALGDRINRLDRRTDT</sequence>
<evidence type="ECO:0000313" key="2">
    <source>
        <dbReference type="EMBL" id="ELZ96712.1"/>
    </source>
</evidence>
<feature type="transmembrane region" description="Helical" evidence="1">
    <location>
        <begin position="14"/>
        <end position="36"/>
    </location>
</feature>
<protein>
    <submittedName>
        <fullName evidence="2">Putative peptidase</fullName>
    </submittedName>
</protein>
<dbReference type="Proteomes" id="UP000011508">
    <property type="component" value="Unassembled WGS sequence"/>
</dbReference>
<evidence type="ECO:0000256" key="1">
    <source>
        <dbReference type="SAM" id="Phobius"/>
    </source>
</evidence>
<dbReference type="EMBL" id="AOLM01000006">
    <property type="protein sequence ID" value="ELZ96712.1"/>
    <property type="molecule type" value="Genomic_DNA"/>
</dbReference>
<feature type="transmembrane region" description="Helical" evidence="1">
    <location>
        <begin position="290"/>
        <end position="307"/>
    </location>
</feature>
<feature type="transmembrane region" description="Helical" evidence="1">
    <location>
        <begin position="88"/>
        <end position="109"/>
    </location>
</feature>
<proteinExistence type="predicted"/>
<comment type="caution">
    <text evidence="2">The sequence shown here is derived from an EMBL/GenBank/DDBJ whole genome shotgun (WGS) entry which is preliminary data.</text>
</comment>